<dbReference type="Gene3D" id="3.40.50.720">
    <property type="entry name" value="NAD(P)-binding Rossmann-like Domain"/>
    <property type="match status" value="1"/>
</dbReference>
<dbReference type="GO" id="GO:0004029">
    <property type="term" value="F:aldehyde dehydrogenase (NAD+) activity"/>
    <property type="evidence" value="ECO:0007669"/>
    <property type="project" value="TreeGrafter"/>
</dbReference>
<proteinExistence type="predicted"/>
<dbReference type="SUPFAM" id="SSF51735">
    <property type="entry name" value="NAD(P)-binding Rossmann-fold domains"/>
    <property type="match status" value="1"/>
</dbReference>
<keyword evidence="3" id="KW-1185">Reference proteome</keyword>
<evidence type="ECO:0000259" key="1">
    <source>
        <dbReference type="Pfam" id="PF01370"/>
    </source>
</evidence>
<dbReference type="InterPro" id="IPR036291">
    <property type="entry name" value="NAD(P)-bd_dom_sf"/>
</dbReference>
<dbReference type="PANTHER" id="PTHR48079">
    <property type="entry name" value="PROTEIN YEEZ"/>
    <property type="match status" value="1"/>
</dbReference>
<comment type="caution">
    <text evidence="2">The sequence shown here is derived from an EMBL/GenBank/DDBJ whole genome shotgun (WGS) entry which is preliminary data.</text>
</comment>
<accession>A0A2S7XPI5</accession>
<dbReference type="CDD" id="cd05266">
    <property type="entry name" value="SDR_a4"/>
    <property type="match status" value="1"/>
</dbReference>
<dbReference type="Proteomes" id="UP000239936">
    <property type="component" value="Unassembled WGS sequence"/>
</dbReference>
<dbReference type="OrthoDB" id="9808276at2"/>
<dbReference type="InterPro" id="IPR001509">
    <property type="entry name" value="Epimerase_deHydtase"/>
</dbReference>
<dbReference type="PANTHER" id="PTHR48079:SF6">
    <property type="entry name" value="NAD(P)-BINDING DOMAIN-CONTAINING PROTEIN-RELATED"/>
    <property type="match status" value="1"/>
</dbReference>
<reference evidence="2 3" key="1">
    <citation type="submission" date="2018-01" db="EMBL/GenBank/DDBJ databases">
        <title>The complete genome sequence of Chromatium okenii LaCa, a purple sulfur bacterium with a turbulent life.</title>
        <authorList>
            <person name="Luedin S.M."/>
            <person name="Liechti N."/>
            <person name="Storelli N."/>
            <person name="Danza F."/>
            <person name="Wittwer M."/>
            <person name="Pothier J.F."/>
            <person name="Tonolla M.A."/>
        </authorList>
    </citation>
    <scope>NUCLEOTIDE SEQUENCE [LARGE SCALE GENOMIC DNA]</scope>
    <source>
        <strain evidence="2 3">LaCa</strain>
    </source>
</reference>
<dbReference type="AlphaFoldDB" id="A0A2S7XPI5"/>
<name>A0A2S7XPI5_9GAMM</name>
<sequence>MTNNIIIGCGEVGSRLAQQLRERGEPVQGVVRSAASVARLAAAEIPSIQHDLLTDDAPAPALITTGTHLFHFAPPPESGVIDLHTQNLLQLFTRTGQPQRIVYISTTGVYGDCQGAWIDETHPVQPQADRSRRRWDAEQRLQQWRETTGGEVVILRVAGIYDPQRLPLARLQQSIPLVRAEEAPYTNRIHVDDLVTVCLAAMERGVNGAVYNVCDGHPSTMTDYFLAVADAAGLPHPPLLPLSEAMEQLSAGMRSYMAESRRLSNRKLREELGVELRYPNLAAGLREISVG</sequence>
<evidence type="ECO:0000313" key="3">
    <source>
        <dbReference type="Proteomes" id="UP000239936"/>
    </source>
</evidence>
<evidence type="ECO:0000313" key="2">
    <source>
        <dbReference type="EMBL" id="PQJ95654.1"/>
    </source>
</evidence>
<feature type="domain" description="NAD-dependent epimerase/dehydratase" evidence="1">
    <location>
        <begin position="10"/>
        <end position="214"/>
    </location>
</feature>
<organism evidence="2 3">
    <name type="scientific">Chromatium okenii</name>
    <dbReference type="NCBI Taxonomy" id="61644"/>
    <lineage>
        <taxon>Bacteria</taxon>
        <taxon>Pseudomonadati</taxon>
        <taxon>Pseudomonadota</taxon>
        <taxon>Gammaproteobacteria</taxon>
        <taxon>Chromatiales</taxon>
        <taxon>Chromatiaceae</taxon>
        <taxon>Chromatium</taxon>
    </lineage>
</organism>
<gene>
    <name evidence="2" type="ORF">CXB77_16365</name>
</gene>
<protein>
    <submittedName>
        <fullName evidence="2">NAD(P)-dependent oxidoreductase</fullName>
    </submittedName>
</protein>
<dbReference type="GO" id="GO:0005737">
    <property type="term" value="C:cytoplasm"/>
    <property type="evidence" value="ECO:0007669"/>
    <property type="project" value="TreeGrafter"/>
</dbReference>
<dbReference type="EMBL" id="PPGH01000037">
    <property type="protein sequence ID" value="PQJ95654.1"/>
    <property type="molecule type" value="Genomic_DNA"/>
</dbReference>
<dbReference type="RefSeq" id="WP_105074668.1">
    <property type="nucleotide sequence ID" value="NZ_PPGH01000037.1"/>
</dbReference>
<dbReference type="Pfam" id="PF01370">
    <property type="entry name" value="Epimerase"/>
    <property type="match status" value="1"/>
</dbReference>
<dbReference type="InterPro" id="IPR051783">
    <property type="entry name" value="NAD(P)-dependent_oxidoreduct"/>
</dbReference>